<dbReference type="EMBL" id="SIRE01000005">
    <property type="protein sequence ID" value="TBL80306.1"/>
    <property type="molecule type" value="Genomic_DNA"/>
</dbReference>
<dbReference type="Gene3D" id="3.40.50.11740">
    <property type="entry name" value="HypD, alpha/beta domain 2"/>
    <property type="match status" value="2"/>
</dbReference>
<evidence type="ECO:0000256" key="1">
    <source>
        <dbReference type="ARBA" id="ARBA00007888"/>
    </source>
</evidence>
<reference evidence="4 5" key="1">
    <citation type="submission" date="2019-02" db="EMBL/GenBank/DDBJ databases">
        <title>Paenibacillus sp. nov., isolated from surface-sterilized tissue of Thalictrum simplex L.</title>
        <authorList>
            <person name="Tuo L."/>
        </authorList>
    </citation>
    <scope>NUCLEOTIDE SEQUENCE [LARGE SCALE GENOMIC DNA]</scope>
    <source>
        <strain evidence="4 5">N2SHLJ1</strain>
    </source>
</reference>
<keyword evidence="5" id="KW-1185">Reference proteome</keyword>
<dbReference type="PIRSF" id="PIRSF005622">
    <property type="entry name" value="Hydrgn_mat_hypD"/>
    <property type="match status" value="1"/>
</dbReference>
<dbReference type="OrthoDB" id="9770424at2"/>
<protein>
    <submittedName>
        <fullName evidence="4">Hydrogenase formation protein HypD</fullName>
    </submittedName>
</protein>
<keyword evidence="3" id="KW-0408">Iron</keyword>
<dbReference type="GO" id="GO:0051539">
    <property type="term" value="F:4 iron, 4 sulfur cluster binding"/>
    <property type="evidence" value="ECO:0007669"/>
    <property type="project" value="TreeGrafter"/>
</dbReference>
<evidence type="ECO:0000313" key="4">
    <source>
        <dbReference type="EMBL" id="TBL80306.1"/>
    </source>
</evidence>
<name>A0A4Q9DTN7_9BACL</name>
<dbReference type="InterPro" id="IPR002780">
    <property type="entry name" value="Hyd_form_HypD"/>
</dbReference>
<accession>A0A4Q9DTN7</accession>
<dbReference type="GO" id="GO:0051604">
    <property type="term" value="P:protein maturation"/>
    <property type="evidence" value="ECO:0007669"/>
    <property type="project" value="TreeGrafter"/>
</dbReference>
<gene>
    <name evidence="4" type="primary">hypD</name>
    <name evidence="4" type="ORF">EYB31_07765</name>
</gene>
<dbReference type="Gene3D" id="6.10.20.100">
    <property type="match status" value="1"/>
</dbReference>
<proteinExistence type="inferred from homology"/>
<organism evidence="4 5">
    <name type="scientific">Paenibacillus thalictri</name>
    <dbReference type="NCBI Taxonomy" id="2527873"/>
    <lineage>
        <taxon>Bacteria</taxon>
        <taxon>Bacillati</taxon>
        <taxon>Bacillota</taxon>
        <taxon>Bacilli</taxon>
        <taxon>Bacillales</taxon>
        <taxon>Paenibacillaceae</taxon>
        <taxon>Paenibacillus</taxon>
    </lineage>
</organism>
<evidence type="ECO:0000256" key="3">
    <source>
        <dbReference type="ARBA" id="ARBA00023004"/>
    </source>
</evidence>
<dbReference type="InterPro" id="IPR042244">
    <property type="entry name" value="HypD_2_sf"/>
</dbReference>
<dbReference type="AlphaFoldDB" id="A0A4Q9DTN7"/>
<sequence length="375" mass="41124">MSLPDFRDTGMSKKLLNKLVPELEQAREKMGRKLRFMEVCGTHTVAISKSGVRSLLAPYVDLISGPGCPVCVTDQSDIDHMIAFAGSEDVIVTTFGDMMKVPGSTSNLFQERANGADVRVVYSASESVDIAIKHPDKRVVFLGVGFETTSPGVALAILWAEKQKIGNFFVYSANKLTPPAVNVLLQDPDHRIDGFLLPGNVSVVVGREGWMDVEKANMPAVIGGFEPVDLLSSLYLLTEEMSKGRRQVVNNYKRVVKEEGNTKAAALLGEVFSPCEMAWRGIGAFPESGLRIHHRYERYDAALQIPVDKPVTKLPRGCQCGEIIKGKATPFECKLFGRACTPQNPIGPCMVSGEGSCSTFYTYERHQHKQQPLSV</sequence>
<comment type="similarity">
    <text evidence="1">Belongs to the HypD family.</text>
</comment>
<dbReference type="NCBIfam" id="TIGR00075">
    <property type="entry name" value="hypD"/>
    <property type="match status" value="1"/>
</dbReference>
<dbReference type="GO" id="GO:0005506">
    <property type="term" value="F:iron ion binding"/>
    <property type="evidence" value="ECO:0007669"/>
    <property type="project" value="TreeGrafter"/>
</dbReference>
<evidence type="ECO:0000256" key="2">
    <source>
        <dbReference type="ARBA" id="ARBA00022723"/>
    </source>
</evidence>
<dbReference type="InterPro" id="IPR042243">
    <property type="entry name" value="HypD_1"/>
</dbReference>
<dbReference type="PANTHER" id="PTHR30149:SF0">
    <property type="entry name" value="HYDROGENASE MATURATION FACTOR HYPD"/>
    <property type="match status" value="1"/>
</dbReference>
<keyword evidence="2" id="KW-0479">Metal-binding</keyword>
<evidence type="ECO:0000313" key="5">
    <source>
        <dbReference type="Proteomes" id="UP000293142"/>
    </source>
</evidence>
<dbReference type="PANTHER" id="PTHR30149">
    <property type="entry name" value="HYDROGENASE PROTEIN ASSEMBLY PROTEIN HYPD"/>
    <property type="match status" value="1"/>
</dbReference>
<dbReference type="Pfam" id="PF01924">
    <property type="entry name" value="HypD"/>
    <property type="match status" value="1"/>
</dbReference>
<comment type="caution">
    <text evidence="4">The sequence shown here is derived from an EMBL/GenBank/DDBJ whole genome shotgun (WGS) entry which is preliminary data.</text>
</comment>
<dbReference type="GO" id="GO:0070025">
    <property type="term" value="F:carbon monoxide binding"/>
    <property type="evidence" value="ECO:0007669"/>
    <property type="project" value="TreeGrafter"/>
</dbReference>
<dbReference type="Proteomes" id="UP000293142">
    <property type="component" value="Unassembled WGS sequence"/>
</dbReference>